<gene>
    <name evidence="1" type="ORF">QAD02_007518</name>
</gene>
<evidence type="ECO:0000313" key="2">
    <source>
        <dbReference type="Proteomes" id="UP001239111"/>
    </source>
</evidence>
<dbReference type="Proteomes" id="UP001239111">
    <property type="component" value="Chromosome 4"/>
</dbReference>
<accession>A0ACC2N460</accession>
<keyword evidence="2" id="KW-1185">Reference proteome</keyword>
<sequence length="469" mass="53538">MDIAQQSEMDELWEKSKVSDNPLQHSALSHFTPKIKSNVEKIWICVRSICHTTTISALVVLWFYEDDGEIKGGVSELDDENNVLEILRTRVFPLWKRRFFRVIYLEQHREFARYDLDYYFQEENIMCIKFMANSSIWEWSKRPNVWQRDELINFMRKHPKFAKQLQDLGLWQELLEILHRVAPQRDIKQWEKTWNDLVKATITKVNSNNGSTLGLAPHYGAVYDIILMWGGIDGESPAPAFPQAGPSSSPSMACNMPAASRPGPSGYAHANNQLRRRTEHAQQVDSVDLISDDESQDSLFDNDVPDVKPKIKSTCATEAQFAGYTASDGLRRRYGEKNRFAPYSPPAVHISPSSKDPPARQKAGEIYNGFRMAQNNQTQEIKSFIRDLRSPLAEAVRALNKALTEAVSLHKEWVNSNSVTTQEENLPEVANSFEEPEAFQIDAAVNHEEVVGEDEAPHQDPQDSQDIFE</sequence>
<comment type="caution">
    <text evidence="1">The sequence shown here is derived from an EMBL/GenBank/DDBJ whole genome shotgun (WGS) entry which is preliminary data.</text>
</comment>
<reference evidence="1" key="1">
    <citation type="submission" date="2023-04" db="EMBL/GenBank/DDBJ databases">
        <title>A chromosome-level genome assembly of the parasitoid wasp Eretmocerus hayati.</title>
        <authorList>
            <person name="Zhong Y."/>
            <person name="Liu S."/>
            <person name="Liu Y."/>
        </authorList>
    </citation>
    <scope>NUCLEOTIDE SEQUENCE</scope>
    <source>
        <strain evidence="1">ZJU_SS_LIU_2023</strain>
    </source>
</reference>
<name>A0ACC2N460_9HYME</name>
<proteinExistence type="predicted"/>
<organism evidence="1 2">
    <name type="scientific">Eretmocerus hayati</name>
    <dbReference type="NCBI Taxonomy" id="131215"/>
    <lineage>
        <taxon>Eukaryota</taxon>
        <taxon>Metazoa</taxon>
        <taxon>Ecdysozoa</taxon>
        <taxon>Arthropoda</taxon>
        <taxon>Hexapoda</taxon>
        <taxon>Insecta</taxon>
        <taxon>Pterygota</taxon>
        <taxon>Neoptera</taxon>
        <taxon>Endopterygota</taxon>
        <taxon>Hymenoptera</taxon>
        <taxon>Apocrita</taxon>
        <taxon>Proctotrupomorpha</taxon>
        <taxon>Chalcidoidea</taxon>
        <taxon>Aphelinidae</taxon>
        <taxon>Aphelininae</taxon>
        <taxon>Eretmocerus</taxon>
    </lineage>
</organism>
<protein>
    <submittedName>
        <fullName evidence="1">Uncharacterized protein</fullName>
    </submittedName>
</protein>
<evidence type="ECO:0000313" key="1">
    <source>
        <dbReference type="EMBL" id="KAJ8665856.1"/>
    </source>
</evidence>
<dbReference type="EMBL" id="CM056744">
    <property type="protein sequence ID" value="KAJ8665856.1"/>
    <property type="molecule type" value="Genomic_DNA"/>
</dbReference>